<dbReference type="InterPro" id="IPR006716">
    <property type="entry name" value="ERG2_sigma1_rcpt-like"/>
</dbReference>
<dbReference type="Gramene" id="LPERR03G28540.1">
    <property type="protein sequence ID" value="LPERR03G28540.1"/>
    <property type="gene ID" value="LPERR03G28540"/>
</dbReference>
<dbReference type="Pfam" id="PF04622">
    <property type="entry name" value="ERG2_Sigma1R"/>
    <property type="match status" value="1"/>
</dbReference>
<evidence type="ECO:0000256" key="3">
    <source>
        <dbReference type="ARBA" id="ARBA00022692"/>
    </source>
</evidence>
<evidence type="ECO:0000256" key="2">
    <source>
        <dbReference type="ARBA" id="ARBA00007141"/>
    </source>
</evidence>
<evidence type="ECO:0000313" key="9">
    <source>
        <dbReference type="Proteomes" id="UP000032180"/>
    </source>
</evidence>
<proteinExistence type="inferred from homology"/>
<sequence>MDSERGETGARRTAPPTTPQATATHCSSTASSCSSSSTANPSVAGTGSTPPPSIVVPWTARAGAGAGDGCYSYYYPGCRKDANCACEMCLASINATRDLLPPEAASARRCFAAAATAARGPLFAAAAGGGGDTKSSVTEPWTPPIRSTAKSSRRPSRKEEEEKNAGGGGSRDWALYAATVAGFLLLLWVDSGLVPEIAARGFGPKLSPETVAHLGTEARLAPGDLSHKLRALELRLRQFVSGGGGGGGDRVSNCSSQDSVWQFEQNEQRVFYWRCAMYSSAAEEVIVWGSPLRTSGLLPRAIPARHLTILSGEITEWSDGRVWPTVRASNGSSWSYRAGSSPAVRLEPETWVLEYKRSVVFEGTRLIPAAAELLASRCSAMARRARRRLAVVRRRFHGGAGGIQANPT</sequence>
<comment type="subcellular location">
    <subcellularLocation>
        <location evidence="1">Endoplasmic reticulum membrane</location>
    </subcellularLocation>
</comment>
<evidence type="ECO:0000256" key="5">
    <source>
        <dbReference type="ARBA" id="ARBA00022989"/>
    </source>
</evidence>
<evidence type="ECO:0000313" key="8">
    <source>
        <dbReference type="EnsemblPlants" id="LPERR03G28540.1"/>
    </source>
</evidence>
<dbReference type="eggNOG" id="ENOG502QSKW">
    <property type="taxonomic scope" value="Eukaryota"/>
</dbReference>
<evidence type="ECO:0000256" key="7">
    <source>
        <dbReference type="SAM" id="MobiDB-lite"/>
    </source>
</evidence>
<feature type="region of interest" description="Disordered" evidence="7">
    <location>
        <begin position="126"/>
        <end position="169"/>
    </location>
</feature>
<reference evidence="8" key="3">
    <citation type="submission" date="2015-04" db="UniProtKB">
        <authorList>
            <consortium name="EnsemblPlants"/>
        </authorList>
    </citation>
    <scope>IDENTIFICATION</scope>
</reference>
<dbReference type="PANTHER" id="PTHR10868:SF1">
    <property type="entry name" value="SIGMA NON-OPIOID INTRACELLULAR RECEPTOR 1"/>
    <property type="match status" value="1"/>
</dbReference>
<feature type="compositionally biased region" description="Basic and acidic residues" evidence="7">
    <location>
        <begin position="1"/>
        <end position="10"/>
    </location>
</feature>
<dbReference type="AlphaFoldDB" id="A0A0D9VYY3"/>
<comment type="similarity">
    <text evidence="2">Belongs to the ERG2 family.</text>
</comment>
<dbReference type="EnsemblPlants" id="LPERR03G28540.1">
    <property type="protein sequence ID" value="LPERR03G28540.1"/>
    <property type="gene ID" value="LPERR03G28540"/>
</dbReference>
<evidence type="ECO:0000256" key="1">
    <source>
        <dbReference type="ARBA" id="ARBA00004586"/>
    </source>
</evidence>
<feature type="compositionally biased region" description="Low complexity" evidence="7">
    <location>
        <begin position="13"/>
        <end position="39"/>
    </location>
</feature>
<keyword evidence="6" id="KW-0472">Membrane</keyword>
<dbReference type="GO" id="GO:0005789">
    <property type="term" value="C:endoplasmic reticulum membrane"/>
    <property type="evidence" value="ECO:0007669"/>
    <property type="project" value="UniProtKB-SubCell"/>
</dbReference>
<reference evidence="8 9" key="1">
    <citation type="submission" date="2012-08" db="EMBL/GenBank/DDBJ databases">
        <title>Oryza genome evolution.</title>
        <authorList>
            <person name="Wing R.A."/>
        </authorList>
    </citation>
    <scope>NUCLEOTIDE SEQUENCE</scope>
</reference>
<evidence type="ECO:0000256" key="6">
    <source>
        <dbReference type="ARBA" id="ARBA00023136"/>
    </source>
</evidence>
<organism evidence="8 9">
    <name type="scientific">Leersia perrieri</name>
    <dbReference type="NCBI Taxonomy" id="77586"/>
    <lineage>
        <taxon>Eukaryota</taxon>
        <taxon>Viridiplantae</taxon>
        <taxon>Streptophyta</taxon>
        <taxon>Embryophyta</taxon>
        <taxon>Tracheophyta</taxon>
        <taxon>Spermatophyta</taxon>
        <taxon>Magnoliopsida</taxon>
        <taxon>Liliopsida</taxon>
        <taxon>Poales</taxon>
        <taxon>Poaceae</taxon>
        <taxon>BOP clade</taxon>
        <taxon>Oryzoideae</taxon>
        <taxon>Oryzeae</taxon>
        <taxon>Oryzinae</taxon>
        <taxon>Leersia</taxon>
    </lineage>
</organism>
<keyword evidence="5" id="KW-1133">Transmembrane helix</keyword>
<dbReference type="Proteomes" id="UP000032180">
    <property type="component" value="Chromosome 3"/>
</dbReference>
<dbReference type="HOGENOM" id="CLU_040867_0_0_1"/>
<dbReference type="PROSITE" id="PS51257">
    <property type="entry name" value="PROKAR_LIPOPROTEIN"/>
    <property type="match status" value="1"/>
</dbReference>
<name>A0A0D9VYY3_9ORYZ</name>
<keyword evidence="9" id="KW-1185">Reference proteome</keyword>
<keyword evidence="4" id="KW-0256">Endoplasmic reticulum</keyword>
<protein>
    <submittedName>
        <fullName evidence="8">Uncharacterized protein</fullName>
    </submittedName>
</protein>
<reference evidence="9" key="2">
    <citation type="submission" date="2013-12" db="EMBL/GenBank/DDBJ databases">
        <authorList>
            <person name="Yu Y."/>
            <person name="Lee S."/>
            <person name="de Baynast K."/>
            <person name="Wissotski M."/>
            <person name="Liu L."/>
            <person name="Talag J."/>
            <person name="Goicoechea J."/>
            <person name="Angelova A."/>
            <person name="Jetty R."/>
            <person name="Kudrna D."/>
            <person name="Golser W."/>
            <person name="Rivera L."/>
            <person name="Zhang J."/>
            <person name="Wing R."/>
        </authorList>
    </citation>
    <scope>NUCLEOTIDE SEQUENCE</scope>
</reference>
<dbReference type="STRING" id="77586.A0A0D9VYY3"/>
<feature type="region of interest" description="Disordered" evidence="7">
    <location>
        <begin position="1"/>
        <end position="52"/>
    </location>
</feature>
<accession>A0A0D9VYY3</accession>
<evidence type="ECO:0000256" key="4">
    <source>
        <dbReference type="ARBA" id="ARBA00022824"/>
    </source>
</evidence>
<keyword evidence="3" id="KW-0812">Transmembrane</keyword>
<dbReference type="PANTHER" id="PTHR10868">
    <property type="entry name" value="SIGMA 1-TYPE OPIOID RECEPTOR-RELATED"/>
    <property type="match status" value="1"/>
</dbReference>